<evidence type="ECO:0000259" key="1">
    <source>
        <dbReference type="Pfam" id="PF01841"/>
    </source>
</evidence>
<sequence>MDVDAFAAHTAFSDPGRHAPVLAGIEPTPDAIHAAACSIVVHYRGQAARVTERMRDDIDLRWLEAILDAAEERAPLVPGTPREVGEEVAGCCRDHTLFGLGVLREHGIPARSRVGFAGYFEPGFHHDHVVVEYWDGSRWVRFDPELGPDGFDFDTRDLPQGPRAPFETAAEVWIAGRGDNLDLSVYGVDRSLPHLCGHEFVRGYVFLELAHRRGDELLLWDEFGARAAGLPPDLLPEGAVLDEDVADELADEIAVLLVQADAGDEEAEAELARRYDQDPRLNPRVAVLTLTPHDRVGDVDLSTRTTRWR</sequence>
<gene>
    <name evidence="2" type="ORF">QRT05_05295</name>
</gene>
<dbReference type="SUPFAM" id="SSF54001">
    <property type="entry name" value="Cysteine proteinases"/>
    <property type="match status" value="1"/>
</dbReference>
<protein>
    <submittedName>
        <fullName evidence="2">Transglutaminase-like domain-containing protein</fullName>
    </submittedName>
</protein>
<dbReference type="Proteomes" id="UP001321453">
    <property type="component" value="Unassembled WGS sequence"/>
</dbReference>
<proteinExistence type="predicted"/>
<organism evidence="2 3">
    <name type="scientific">Cellulomonas edaphi</name>
    <dbReference type="NCBI Taxonomy" id="3053468"/>
    <lineage>
        <taxon>Bacteria</taxon>
        <taxon>Bacillati</taxon>
        <taxon>Actinomycetota</taxon>
        <taxon>Actinomycetes</taxon>
        <taxon>Micrococcales</taxon>
        <taxon>Cellulomonadaceae</taxon>
        <taxon>Cellulomonas</taxon>
    </lineage>
</organism>
<dbReference type="RefSeq" id="WP_289445898.1">
    <property type="nucleotide sequence ID" value="NZ_JAUCGR010000001.1"/>
</dbReference>
<evidence type="ECO:0000313" key="2">
    <source>
        <dbReference type="EMBL" id="MDM7830738.1"/>
    </source>
</evidence>
<name>A0ABT7S538_9CELL</name>
<dbReference type="InterPro" id="IPR002931">
    <property type="entry name" value="Transglutaminase-like"/>
</dbReference>
<dbReference type="Pfam" id="PF01841">
    <property type="entry name" value="Transglut_core"/>
    <property type="match status" value="1"/>
</dbReference>
<evidence type="ECO:0000313" key="3">
    <source>
        <dbReference type="Proteomes" id="UP001321453"/>
    </source>
</evidence>
<feature type="domain" description="Transglutaminase-like" evidence="1">
    <location>
        <begin position="76"/>
        <end position="144"/>
    </location>
</feature>
<accession>A0ABT7S538</accession>
<dbReference type="Gene3D" id="3.10.620.30">
    <property type="match status" value="1"/>
</dbReference>
<keyword evidence="3" id="KW-1185">Reference proteome</keyword>
<dbReference type="EMBL" id="JAUCGR010000001">
    <property type="protein sequence ID" value="MDM7830738.1"/>
    <property type="molecule type" value="Genomic_DNA"/>
</dbReference>
<dbReference type="InterPro" id="IPR038765">
    <property type="entry name" value="Papain-like_cys_pep_sf"/>
</dbReference>
<comment type="caution">
    <text evidence="2">The sequence shown here is derived from an EMBL/GenBank/DDBJ whole genome shotgun (WGS) entry which is preliminary data.</text>
</comment>
<reference evidence="2 3" key="1">
    <citation type="submission" date="2023-06" db="EMBL/GenBank/DDBJ databases">
        <title>Cellulomonas sp. MW9 Whole genome sequence.</title>
        <authorList>
            <person name="Park S."/>
        </authorList>
    </citation>
    <scope>NUCLEOTIDE SEQUENCE [LARGE SCALE GENOMIC DNA]</scope>
    <source>
        <strain evidence="2 3">MW9</strain>
    </source>
</reference>